<feature type="transmembrane region" description="Helical" evidence="8">
    <location>
        <begin position="437"/>
        <end position="465"/>
    </location>
</feature>
<dbReference type="InterPro" id="IPR002490">
    <property type="entry name" value="V-ATPase_116kDa_su"/>
</dbReference>
<protein>
    <submittedName>
        <fullName evidence="9">V-type ATP synthase subunit I</fullName>
    </submittedName>
</protein>
<dbReference type="Proteomes" id="UP000094067">
    <property type="component" value="Unassembled WGS sequence"/>
</dbReference>
<feature type="transmembrane region" description="Helical" evidence="8">
    <location>
        <begin position="477"/>
        <end position="499"/>
    </location>
</feature>
<name>A0A1E3AAE7_9FIRM</name>
<keyword evidence="5 8" id="KW-1133">Transmembrane helix</keyword>
<dbReference type="GO" id="GO:0046961">
    <property type="term" value="F:proton-transporting ATPase activity, rotational mechanism"/>
    <property type="evidence" value="ECO:0007669"/>
    <property type="project" value="InterPro"/>
</dbReference>
<dbReference type="GO" id="GO:0007035">
    <property type="term" value="P:vacuolar acidification"/>
    <property type="evidence" value="ECO:0007669"/>
    <property type="project" value="TreeGrafter"/>
</dbReference>
<evidence type="ECO:0000256" key="4">
    <source>
        <dbReference type="ARBA" id="ARBA00022692"/>
    </source>
</evidence>
<dbReference type="Pfam" id="PF01496">
    <property type="entry name" value="V_ATPase_I"/>
    <property type="match status" value="2"/>
</dbReference>
<dbReference type="GO" id="GO:0051117">
    <property type="term" value="F:ATPase binding"/>
    <property type="evidence" value="ECO:0007669"/>
    <property type="project" value="TreeGrafter"/>
</dbReference>
<dbReference type="GO" id="GO:0033179">
    <property type="term" value="C:proton-transporting V-type ATPase, V0 domain"/>
    <property type="evidence" value="ECO:0007669"/>
    <property type="project" value="InterPro"/>
</dbReference>
<dbReference type="EMBL" id="MCGH01000002">
    <property type="protein sequence ID" value="ODM05740.1"/>
    <property type="molecule type" value="Genomic_DNA"/>
</dbReference>
<organism evidence="9 10">
    <name type="scientific">Eisenbergiella tayi</name>
    <dbReference type="NCBI Taxonomy" id="1432052"/>
    <lineage>
        <taxon>Bacteria</taxon>
        <taxon>Bacillati</taxon>
        <taxon>Bacillota</taxon>
        <taxon>Clostridia</taxon>
        <taxon>Lachnospirales</taxon>
        <taxon>Lachnospiraceae</taxon>
        <taxon>Eisenbergiella</taxon>
    </lineage>
</organism>
<dbReference type="AlphaFoldDB" id="A0A1E3AAE7"/>
<comment type="caution">
    <text evidence="9">The sequence shown here is derived from an EMBL/GenBank/DDBJ whole genome shotgun (WGS) entry which is preliminary data.</text>
</comment>
<accession>A0A1E3AAE7</accession>
<comment type="subcellular location">
    <subcellularLocation>
        <location evidence="1">Membrane</location>
        <topology evidence="1">Multi-pass membrane protein</topology>
    </subcellularLocation>
</comment>
<evidence type="ECO:0000256" key="1">
    <source>
        <dbReference type="ARBA" id="ARBA00004141"/>
    </source>
</evidence>
<keyword evidence="4 8" id="KW-0812">Transmembrane</keyword>
<evidence type="ECO:0000256" key="6">
    <source>
        <dbReference type="ARBA" id="ARBA00023065"/>
    </source>
</evidence>
<keyword evidence="6" id="KW-0406">Ion transport</keyword>
<evidence type="ECO:0000256" key="3">
    <source>
        <dbReference type="ARBA" id="ARBA00022448"/>
    </source>
</evidence>
<gene>
    <name evidence="9" type="ORF">BEI61_01629</name>
</gene>
<dbReference type="RefSeq" id="WP_069151916.1">
    <property type="nucleotide sequence ID" value="NZ_MCGH01000002.1"/>
</dbReference>
<evidence type="ECO:0000313" key="10">
    <source>
        <dbReference type="Proteomes" id="UP000094067"/>
    </source>
</evidence>
<keyword evidence="7 8" id="KW-0472">Membrane</keyword>
<feature type="transmembrane region" description="Helical" evidence="8">
    <location>
        <begin position="568"/>
        <end position="588"/>
    </location>
</feature>
<proteinExistence type="inferred from homology"/>
<sequence>MIEKMKFISIIGPKAEIDRVASEYLCRYEIQLENTLSELKELKNITPCAESNPYRDVKGRADELAARLTDGTQRSQTYDRMDAGQAVSLIEELWKELDVCKKAKSSLEEERKKVIDLLTNIKPFQNLHYDVASILHFKHIKFRFGKIPVESYSKLQEYLMDDICSIFDECGRDENYIWGVYFVPAAEEEKVDAVYASLHFERTFIDDDYEGTVEEAYDKLTARKRELDGKLRELEDTFQDKLESQKSKVLSAAQTITESSEYFDVRRLAAFTKAKDTVFFILCGWMTQEDAKKFEKEIEGDADIFCMIEDGKDESLENRFRKPPTKLKNPKIFKPFEMFIRMYGLPNYQEFDPTIFVAITYSIIFGAMFGDVGQGLCLFVGGMLLYKFKKLNLAAIVGSCGIFSTIFGFCFGSVFGFEDVIEPLWLRPTEAMTTLPFIGNLNTVFVVAVALGMGLVLLMMVFHIINSLRAKELGEALFDTNGVAGLVFYGAVAAVVVLFMTGHSLPAGIVLVVMFAVPLLVIACKEPLTNKLNKKKELIEGGKGMFVVQAFFEMFEVLLSYFSNTLSFVRIGAFAVSHAAMMQVVLMLAGAENGGTPNIIVIIVGNLVVCGMEGLIVGIQGLRLQYYEFFSRFYKGDGREFTPYAKTAKSN</sequence>
<feature type="transmembrane region" description="Helical" evidence="8">
    <location>
        <begin position="505"/>
        <end position="523"/>
    </location>
</feature>
<dbReference type="PANTHER" id="PTHR11629:SF63">
    <property type="entry name" value="V-TYPE PROTON ATPASE SUBUNIT A"/>
    <property type="match status" value="1"/>
</dbReference>
<dbReference type="GO" id="GO:0016471">
    <property type="term" value="C:vacuolar proton-transporting V-type ATPase complex"/>
    <property type="evidence" value="ECO:0007669"/>
    <property type="project" value="TreeGrafter"/>
</dbReference>
<evidence type="ECO:0000256" key="7">
    <source>
        <dbReference type="ARBA" id="ARBA00023136"/>
    </source>
</evidence>
<keyword evidence="3" id="KW-0813">Transport</keyword>
<evidence type="ECO:0000256" key="5">
    <source>
        <dbReference type="ARBA" id="ARBA00022989"/>
    </source>
</evidence>
<feature type="transmembrane region" description="Helical" evidence="8">
    <location>
        <begin position="393"/>
        <end position="417"/>
    </location>
</feature>
<evidence type="ECO:0000313" key="9">
    <source>
        <dbReference type="EMBL" id="ODM05740.1"/>
    </source>
</evidence>
<dbReference type="PANTHER" id="PTHR11629">
    <property type="entry name" value="VACUOLAR PROTON ATPASES"/>
    <property type="match status" value="1"/>
</dbReference>
<feature type="transmembrane region" description="Helical" evidence="8">
    <location>
        <begin position="600"/>
        <end position="622"/>
    </location>
</feature>
<feature type="transmembrane region" description="Helical" evidence="8">
    <location>
        <begin position="355"/>
        <end position="386"/>
    </location>
</feature>
<dbReference type="PATRIC" id="fig|1432052.4.peg.1823"/>
<evidence type="ECO:0000256" key="8">
    <source>
        <dbReference type="SAM" id="Phobius"/>
    </source>
</evidence>
<reference evidence="9 10" key="1">
    <citation type="submission" date="2016-07" db="EMBL/GenBank/DDBJ databases">
        <title>Characterization of isolates of Eisenbergiella tayi derived from blood cultures, using whole genome sequencing.</title>
        <authorList>
            <person name="Burdz T."/>
            <person name="Wiebe D."/>
            <person name="Huynh C."/>
            <person name="Bernard K."/>
        </authorList>
    </citation>
    <scope>NUCLEOTIDE SEQUENCE [LARGE SCALE GENOMIC DNA]</scope>
    <source>
        <strain evidence="9 10">NML 110608</strain>
    </source>
</reference>
<comment type="similarity">
    <text evidence="2">Belongs to the V-ATPase 116 kDa subunit family.</text>
</comment>
<evidence type="ECO:0000256" key="2">
    <source>
        <dbReference type="ARBA" id="ARBA00009904"/>
    </source>
</evidence>